<evidence type="ECO:0000256" key="1">
    <source>
        <dbReference type="SAM" id="MobiDB-lite"/>
    </source>
</evidence>
<dbReference type="GO" id="GO:0006261">
    <property type="term" value="P:DNA-templated DNA replication"/>
    <property type="evidence" value="ECO:0007669"/>
    <property type="project" value="TreeGrafter"/>
</dbReference>
<dbReference type="Gene3D" id="3.40.50.300">
    <property type="entry name" value="P-loop containing nucleotide triphosphate hydrolases"/>
    <property type="match status" value="1"/>
</dbReference>
<dbReference type="GO" id="GO:0005634">
    <property type="term" value="C:nucleus"/>
    <property type="evidence" value="ECO:0007669"/>
    <property type="project" value="TreeGrafter"/>
</dbReference>
<name>A0A8J5GWR7_ZINOF</name>
<dbReference type="AlphaFoldDB" id="A0A8J5GWR7"/>
<dbReference type="Gene3D" id="1.10.8.60">
    <property type="match status" value="1"/>
</dbReference>
<evidence type="ECO:0000313" key="3">
    <source>
        <dbReference type="Proteomes" id="UP000734854"/>
    </source>
</evidence>
<dbReference type="GO" id="GO:0006281">
    <property type="term" value="P:DNA repair"/>
    <property type="evidence" value="ECO:0007669"/>
    <property type="project" value="TreeGrafter"/>
</dbReference>
<dbReference type="GO" id="GO:0003689">
    <property type="term" value="F:DNA clamp loader activity"/>
    <property type="evidence" value="ECO:0007669"/>
    <property type="project" value="TreeGrafter"/>
</dbReference>
<feature type="region of interest" description="Disordered" evidence="1">
    <location>
        <begin position="399"/>
        <end position="420"/>
    </location>
</feature>
<accession>A0A8J5GWR7</accession>
<feature type="compositionally biased region" description="Basic residues" evidence="1">
    <location>
        <begin position="205"/>
        <end position="223"/>
    </location>
</feature>
<dbReference type="Gene3D" id="1.20.272.10">
    <property type="match status" value="1"/>
</dbReference>
<dbReference type="InterPro" id="IPR027417">
    <property type="entry name" value="P-loop_NTPase"/>
</dbReference>
<dbReference type="PANTHER" id="PTHR11669">
    <property type="entry name" value="REPLICATION FACTOR C / DNA POLYMERASE III GAMMA-TAU SUBUNIT"/>
    <property type="match status" value="1"/>
</dbReference>
<comment type="caution">
    <text evidence="2">The sequence shown here is derived from an EMBL/GenBank/DDBJ whole genome shotgun (WGS) entry which is preliminary data.</text>
</comment>
<keyword evidence="3" id="KW-1185">Reference proteome</keyword>
<feature type="region of interest" description="Disordered" evidence="1">
    <location>
        <begin position="132"/>
        <end position="166"/>
    </location>
</feature>
<feature type="compositionally biased region" description="Polar residues" evidence="1">
    <location>
        <begin position="357"/>
        <end position="376"/>
    </location>
</feature>
<dbReference type="SUPFAM" id="SSF48019">
    <property type="entry name" value="post-AAA+ oligomerization domain-like"/>
    <property type="match status" value="1"/>
</dbReference>
<dbReference type="SUPFAM" id="SSF52540">
    <property type="entry name" value="P-loop containing nucleoside triphosphate hydrolases"/>
    <property type="match status" value="1"/>
</dbReference>
<organism evidence="2 3">
    <name type="scientific">Zingiber officinale</name>
    <name type="common">Ginger</name>
    <name type="synonym">Amomum zingiber</name>
    <dbReference type="NCBI Taxonomy" id="94328"/>
    <lineage>
        <taxon>Eukaryota</taxon>
        <taxon>Viridiplantae</taxon>
        <taxon>Streptophyta</taxon>
        <taxon>Embryophyta</taxon>
        <taxon>Tracheophyta</taxon>
        <taxon>Spermatophyta</taxon>
        <taxon>Magnoliopsida</taxon>
        <taxon>Liliopsida</taxon>
        <taxon>Zingiberales</taxon>
        <taxon>Zingiberaceae</taxon>
        <taxon>Zingiber</taxon>
    </lineage>
</organism>
<proteinExistence type="predicted"/>
<feature type="region of interest" description="Disordered" evidence="1">
    <location>
        <begin position="203"/>
        <end position="227"/>
    </location>
</feature>
<dbReference type="EMBL" id="JACMSC010000007">
    <property type="protein sequence ID" value="KAG6516263.1"/>
    <property type="molecule type" value="Genomic_DNA"/>
</dbReference>
<feature type="region of interest" description="Disordered" evidence="1">
    <location>
        <begin position="348"/>
        <end position="376"/>
    </location>
</feature>
<sequence length="871" mass="98047">MVRNANLVPYPFSSPPPSCARLARRYLGMLFWQSVGFAATKHRSGEKLDDTKASSVVEMLAMENVSRINKSHHQSSFGLVRSGYEPSDTESEWQESPWHDGLLTSGRQIAPQHHQHTITVSPLHYNQKYFDEGNNNRTTYVPRTSSTPRRQNRFPYNPLKGGEELNFPSVGSSLRKNTSPLKASDHQRHISPYRSRYEEPIHQNHGLHHSVGKRSHRTPTRSHKLSDINPHTQFHELSVASGRSSYNANRSVSAPKSKGMEEFQVITGPAAPTRQRCSPLVNTTIHGQIGHAYPRDPPITTGSDVIADKNLSRVPSYNAYDLKSIDSISPGDIFFSLDQVALAQKNSDTGVGKKDQTFSQKTQMVSESNIPSHQFSRGTNYCGQTSQSISVRGVVSQTSNNSSSISQRSNGGTSTNFFSSNTRLSKSRVSNESTKFSDDGGKVSGGFIKFAINRQKNQTDLWFSCVKGASCGKSKSPKHRTIDEASYIEKAIVVEELRQFWADKHRPRSLDEFICHRQKVQQLKQLVSPSNCPHILLKGPTGSGKKSVCLALLHGLFGDSSSRVTFELKHYKVQWHTIAEAMKVSFLVLESNPLQITVPLASSAHHLELNLRLLGKNANHALMAVVKEIAENHVLVPEISDASFKMDIKVIVLYEVDKVTENVQHLVKWIMDCYAHVCKIFICCQDDFAITDSIKSRCKIISIDAPVTHEIVEVLTQIAVRESFELSTTFAARIATKCKHNIRKSIMALEACKEHNYPFMDRQLIHTSWEEILVEIAAEILDDPSPRRLVLARGKFQKLLVEFVHPKLILQKLVEELLKGVERSRKREIFYWHAYYNKRLPAGTSALMKLDEFVAKFMSIHRKSLATQFEV</sequence>
<feature type="compositionally biased region" description="Low complexity" evidence="1">
    <location>
        <begin position="399"/>
        <end position="414"/>
    </location>
</feature>
<evidence type="ECO:0000313" key="2">
    <source>
        <dbReference type="EMBL" id="KAG6516263.1"/>
    </source>
</evidence>
<dbReference type="GO" id="GO:0003677">
    <property type="term" value="F:DNA binding"/>
    <property type="evidence" value="ECO:0007669"/>
    <property type="project" value="InterPro"/>
</dbReference>
<dbReference type="InterPro" id="IPR050238">
    <property type="entry name" value="DNA_Rep/Repair_Clamp_Loader"/>
</dbReference>
<dbReference type="InterPro" id="IPR008921">
    <property type="entry name" value="DNA_pol3_clamp-load_cplx_C"/>
</dbReference>
<gene>
    <name evidence="2" type="ORF">ZIOFF_026718</name>
</gene>
<feature type="compositionally biased region" description="Polar residues" evidence="1">
    <location>
        <begin position="133"/>
        <end position="149"/>
    </location>
</feature>
<dbReference type="GO" id="GO:0005663">
    <property type="term" value="C:DNA replication factor C complex"/>
    <property type="evidence" value="ECO:0007669"/>
    <property type="project" value="TreeGrafter"/>
</dbReference>
<dbReference type="Pfam" id="PF21960">
    <property type="entry name" value="RCF1-5-like_lid"/>
    <property type="match status" value="1"/>
</dbReference>
<protein>
    <submittedName>
        <fullName evidence="2">Uncharacterized protein</fullName>
    </submittedName>
</protein>
<dbReference type="Pfam" id="PF22534">
    <property type="entry name" value="RFC_C"/>
    <property type="match status" value="1"/>
</dbReference>
<dbReference type="Proteomes" id="UP000734854">
    <property type="component" value="Unassembled WGS sequence"/>
</dbReference>
<dbReference type="PANTHER" id="PTHR11669:SF25">
    <property type="entry name" value="OS02G0704966 PROTEIN"/>
    <property type="match status" value="1"/>
</dbReference>
<reference evidence="2 3" key="1">
    <citation type="submission" date="2020-08" db="EMBL/GenBank/DDBJ databases">
        <title>Plant Genome Project.</title>
        <authorList>
            <person name="Zhang R.-G."/>
        </authorList>
    </citation>
    <scope>NUCLEOTIDE SEQUENCE [LARGE SCALE GENOMIC DNA]</scope>
    <source>
        <tissue evidence="2">Rhizome</tissue>
    </source>
</reference>
<dbReference type="FunFam" id="1.10.8.60:FF:000030">
    <property type="entry name" value="replication factor C subunit 3"/>
    <property type="match status" value="1"/>
</dbReference>